<evidence type="ECO:0008006" key="4">
    <source>
        <dbReference type="Google" id="ProtNLM"/>
    </source>
</evidence>
<feature type="region of interest" description="Disordered" evidence="1">
    <location>
        <begin position="26"/>
        <end position="51"/>
    </location>
</feature>
<evidence type="ECO:0000256" key="1">
    <source>
        <dbReference type="SAM" id="MobiDB-lite"/>
    </source>
</evidence>
<dbReference type="HOGENOM" id="CLU_1402945_0_0_1"/>
<reference evidence="3" key="2">
    <citation type="submission" date="2015-01" db="EMBL/GenBank/DDBJ databases">
        <title>Evolutionary Origins and Diversification of the Mycorrhizal Mutualists.</title>
        <authorList>
            <consortium name="DOE Joint Genome Institute"/>
            <consortium name="Mycorrhizal Genomics Consortium"/>
            <person name="Kohler A."/>
            <person name="Kuo A."/>
            <person name="Nagy L.G."/>
            <person name="Floudas D."/>
            <person name="Copeland A."/>
            <person name="Barry K.W."/>
            <person name="Cichocki N."/>
            <person name="Veneault-Fourrey C."/>
            <person name="LaButti K."/>
            <person name="Lindquist E.A."/>
            <person name="Lipzen A."/>
            <person name="Lundell T."/>
            <person name="Morin E."/>
            <person name="Murat C."/>
            <person name="Riley R."/>
            <person name="Ohm R."/>
            <person name="Sun H."/>
            <person name="Tunlid A."/>
            <person name="Henrissat B."/>
            <person name="Grigoriev I.V."/>
            <person name="Hibbett D.S."/>
            <person name="Martin F."/>
        </authorList>
    </citation>
    <scope>NUCLEOTIDE SEQUENCE [LARGE SCALE GENOMIC DNA]</scope>
    <source>
        <strain evidence="3">441</strain>
    </source>
</reference>
<gene>
    <name evidence="2" type="ORF">PISMIDRAFT_469913</name>
</gene>
<sequence length="194" mass="21818">MNGLPSHQVFCSLVYNSVMSNALSSGAGAPGGWDQSQGNYGKHPKAAMQREYRKREGDVFNDLRDTIRQLNHRDPQTRHDILSEATRLLRVLGDENANLRQQLSLMSPTRGSVRSSMDPPDPPAPSAHTVPAYGLQESRPATYNSTLTNSTQISAIDEFMTTGSMPEVDELMRITAEDMRRYNDTHSYHRYYQN</sequence>
<reference evidence="2 3" key="1">
    <citation type="submission" date="2014-04" db="EMBL/GenBank/DDBJ databases">
        <authorList>
            <consortium name="DOE Joint Genome Institute"/>
            <person name="Kuo A."/>
            <person name="Kohler A."/>
            <person name="Costa M.D."/>
            <person name="Nagy L.G."/>
            <person name="Floudas D."/>
            <person name="Copeland A."/>
            <person name="Barry K.W."/>
            <person name="Cichocki N."/>
            <person name="Veneault-Fourrey C."/>
            <person name="LaButti K."/>
            <person name="Lindquist E.A."/>
            <person name="Lipzen A."/>
            <person name="Lundell T."/>
            <person name="Morin E."/>
            <person name="Murat C."/>
            <person name="Sun H."/>
            <person name="Tunlid A."/>
            <person name="Henrissat B."/>
            <person name="Grigoriev I.V."/>
            <person name="Hibbett D.S."/>
            <person name="Martin F."/>
            <person name="Nordberg H.P."/>
            <person name="Cantor M.N."/>
            <person name="Hua S.X."/>
        </authorList>
    </citation>
    <scope>NUCLEOTIDE SEQUENCE [LARGE SCALE GENOMIC DNA]</scope>
    <source>
        <strain evidence="2 3">441</strain>
    </source>
</reference>
<dbReference type="SUPFAM" id="SSF47459">
    <property type="entry name" value="HLH, helix-loop-helix DNA-binding domain"/>
    <property type="match status" value="1"/>
</dbReference>
<dbReference type="AlphaFoldDB" id="A0A0C9YNI4"/>
<organism evidence="2 3">
    <name type="scientific">Pisolithus microcarpus 441</name>
    <dbReference type="NCBI Taxonomy" id="765257"/>
    <lineage>
        <taxon>Eukaryota</taxon>
        <taxon>Fungi</taxon>
        <taxon>Dikarya</taxon>
        <taxon>Basidiomycota</taxon>
        <taxon>Agaricomycotina</taxon>
        <taxon>Agaricomycetes</taxon>
        <taxon>Agaricomycetidae</taxon>
        <taxon>Boletales</taxon>
        <taxon>Sclerodermatineae</taxon>
        <taxon>Pisolithaceae</taxon>
        <taxon>Pisolithus</taxon>
    </lineage>
</organism>
<name>A0A0C9YNI4_9AGAM</name>
<dbReference type="EMBL" id="KN834146">
    <property type="protein sequence ID" value="KIK11867.1"/>
    <property type="molecule type" value="Genomic_DNA"/>
</dbReference>
<proteinExistence type="predicted"/>
<dbReference type="GO" id="GO:0046983">
    <property type="term" value="F:protein dimerization activity"/>
    <property type="evidence" value="ECO:0007669"/>
    <property type="project" value="InterPro"/>
</dbReference>
<evidence type="ECO:0000313" key="3">
    <source>
        <dbReference type="Proteomes" id="UP000054018"/>
    </source>
</evidence>
<keyword evidence="3" id="KW-1185">Reference proteome</keyword>
<accession>A0A0C9YNI4</accession>
<dbReference type="InterPro" id="IPR036638">
    <property type="entry name" value="HLH_DNA-bd_sf"/>
</dbReference>
<protein>
    <recommendedName>
        <fullName evidence="4">BHLH domain-containing protein</fullName>
    </recommendedName>
</protein>
<feature type="region of interest" description="Disordered" evidence="1">
    <location>
        <begin position="106"/>
        <end position="130"/>
    </location>
</feature>
<dbReference type="Proteomes" id="UP000054018">
    <property type="component" value="Unassembled WGS sequence"/>
</dbReference>
<evidence type="ECO:0000313" key="2">
    <source>
        <dbReference type="EMBL" id="KIK11867.1"/>
    </source>
</evidence>
<dbReference type="OrthoDB" id="2680604at2759"/>